<keyword evidence="2" id="KW-1185">Reference proteome</keyword>
<dbReference type="EMBL" id="CAJVPJ010002014">
    <property type="protein sequence ID" value="CAG8610650.1"/>
    <property type="molecule type" value="Genomic_DNA"/>
</dbReference>
<dbReference type="Proteomes" id="UP000789572">
    <property type="component" value="Unassembled WGS sequence"/>
</dbReference>
<gene>
    <name evidence="1" type="ORF">POCULU_LOCUS7931</name>
</gene>
<protein>
    <submittedName>
        <fullName evidence="1">8959_t:CDS:1</fullName>
    </submittedName>
</protein>
<sequence>MFESSIEDYLNNTTHTDWSILSILEHVDSKKKIYIDDIGDLKYAIYSSLRRYRRRKNILSRVNSKIREDEEDLQVLVRRNMTATYTVEALKDYRRNKNTQRQLQSEDIDHTETLNNASLQNALDSELDNILDENIQTLARKRRGEELPSTPPNKIRTFNVDAFQREQNSLSNYGESDSDSGPEVVKSIPLTNVLLDVSPFEQRTSAIFVESVDIDEVGTDSSLSL</sequence>
<organism evidence="1 2">
    <name type="scientific">Paraglomus occultum</name>
    <dbReference type="NCBI Taxonomy" id="144539"/>
    <lineage>
        <taxon>Eukaryota</taxon>
        <taxon>Fungi</taxon>
        <taxon>Fungi incertae sedis</taxon>
        <taxon>Mucoromycota</taxon>
        <taxon>Glomeromycotina</taxon>
        <taxon>Glomeromycetes</taxon>
        <taxon>Paraglomerales</taxon>
        <taxon>Paraglomeraceae</taxon>
        <taxon>Paraglomus</taxon>
    </lineage>
</organism>
<dbReference type="OrthoDB" id="2390600at2759"/>
<feature type="non-terminal residue" evidence="1">
    <location>
        <position position="225"/>
    </location>
</feature>
<reference evidence="1" key="1">
    <citation type="submission" date="2021-06" db="EMBL/GenBank/DDBJ databases">
        <authorList>
            <person name="Kallberg Y."/>
            <person name="Tangrot J."/>
            <person name="Rosling A."/>
        </authorList>
    </citation>
    <scope>NUCLEOTIDE SEQUENCE</scope>
    <source>
        <strain evidence="1">IA702</strain>
    </source>
</reference>
<name>A0A9N9CNY9_9GLOM</name>
<accession>A0A9N9CNY9</accession>
<proteinExistence type="predicted"/>
<dbReference type="AlphaFoldDB" id="A0A9N9CNY9"/>
<evidence type="ECO:0000313" key="1">
    <source>
        <dbReference type="EMBL" id="CAG8610650.1"/>
    </source>
</evidence>
<evidence type="ECO:0000313" key="2">
    <source>
        <dbReference type="Proteomes" id="UP000789572"/>
    </source>
</evidence>
<comment type="caution">
    <text evidence="1">The sequence shown here is derived from an EMBL/GenBank/DDBJ whole genome shotgun (WGS) entry which is preliminary data.</text>
</comment>